<feature type="region of interest" description="Disordered" evidence="1">
    <location>
        <begin position="31"/>
        <end position="73"/>
    </location>
</feature>
<feature type="non-terminal residue" evidence="2">
    <location>
        <position position="1"/>
    </location>
</feature>
<evidence type="ECO:0000256" key="1">
    <source>
        <dbReference type="SAM" id="MobiDB-lite"/>
    </source>
</evidence>
<reference evidence="2" key="1">
    <citation type="submission" date="2016-07" db="EMBL/GenBank/DDBJ databases">
        <title>Salivary Glands transcriptome analysis on engorged females of Ornithodoros brasiliensis (Acari:Argasidae).</title>
        <authorList>
            <person name="Simons S.M."/>
            <person name="Carvalho E."/>
            <person name="Junqueira-de-Azevedo I."/>
            <person name="Ho P.L."/>
            <person name="Giovanni D."/>
            <person name="Mendonca R."/>
            <person name="Onofrio V."/>
            <person name="Landulfo G."/>
            <person name="Ramirez D."/>
            <person name="Barros-Battesti D."/>
        </authorList>
    </citation>
    <scope>NUCLEOTIDE SEQUENCE</scope>
    <source>
        <strain evidence="2">Female</strain>
        <tissue evidence="2">Salivary gland</tissue>
    </source>
</reference>
<sequence>VLVPLLGLLQEHVLEEAICQECRGQRHVKEERRYTGQQRSGQERHLQKRRLPQRLLPPQRTSGLGGGSGEVEEARVTKQCERRELCSVDSVIPTLGLCRAEGQLRPGHWRPNARVVLSCLLFLRGGTMHSHEQRVFNRAPLTGKRGNGR</sequence>
<evidence type="ECO:0000313" key="2">
    <source>
        <dbReference type="EMBL" id="JAT79284.1"/>
    </source>
</evidence>
<organism evidence="2">
    <name type="scientific">Ornithodoros brasiliensis</name>
    <name type="common">Mouro tick</name>
    <dbReference type="NCBI Taxonomy" id="888526"/>
    <lineage>
        <taxon>Eukaryota</taxon>
        <taxon>Metazoa</taxon>
        <taxon>Ecdysozoa</taxon>
        <taxon>Arthropoda</taxon>
        <taxon>Chelicerata</taxon>
        <taxon>Arachnida</taxon>
        <taxon>Acari</taxon>
        <taxon>Parasitiformes</taxon>
        <taxon>Ixodida</taxon>
        <taxon>Ixodoidea</taxon>
        <taxon>Argasidae</taxon>
        <taxon>Ornithodorinae</taxon>
        <taxon>Ornithodoros</taxon>
    </lineage>
</organism>
<feature type="compositionally biased region" description="Low complexity" evidence="1">
    <location>
        <begin position="53"/>
        <end position="62"/>
    </location>
</feature>
<protein>
    <submittedName>
        <fullName evidence="2">Elongation of very long chain fatty acids protein like</fullName>
    </submittedName>
</protein>
<feature type="non-terminal residue" evidence="2">
    <location>
        <position position="149"/>
    </location>
</feature>
<dbReference type="EMBL" id="GETE01000050">
    <property type="protein sequence ID" value="JAT79284.1"/>
    <property type="molecule type" value="Transcribed_RNA"/>
</dbReference>
<name>A0A1D2AJA1_ORNBR</name>
<accession>A0A1D2AJA1</accession>
<dbReference type="AlphaFoldDB" id="A0A1D2AJA1"/>
<proteinExistence type="predicted"/>